<reference evidence="3 4" key="1">
    <citation type="submission" date="2016-10" db="EMBL/GenBank/DDBJ databases">
        <authorList>
            <person name="Cai Z."/>
        </authorList>
    </citation>
    <scope>NUCLEOTIDE SEQUENCE [LARGE SCALE GENOMIC DNA]</scope>
</reference>
<keyword evidence="2" id="KW-0175">Coiled coil</keyword>
<feature type="coiled-coil region" evidence="2">
    <location>
        <begin position="256"/>
        <end position="297"/>
    </location>
</feature>
<dbReference type="Proteomes" id="UP000256970">
    <property type="component" value="Unassembled WGS sequence"/>
</dbReference>
<dbReference type="GO" id="GO:0005930">
    <property type="term" value="C:axoneme"/>
    <property type="evidence" value="ECO:0007669"/>
    <property type="project" value="UniProtKB-SubCell"/>
</dbReference>
<organism evidence="3 4">
    <name type="scientific">Tetradesmus obliquus</name>
    <name type="common">Green alga</name>
    <name type="synonym">Acutodesmus obliquus</name>
    <dbReference type="NCBI Taxonomy" id="3088"/>
    <lineage>
        <taxon>Eukaryota</taxon>
        <taxon>Viridiplantae</taxon>
        <taxon>Chlorophyta</taxon>
        <taxon>core chlorophytes</taxon>
        <taxon>Chlorophyceae</taxon>
        <taxon>CS clade</taxon>
        <taxon>Sphaeropleales</taxon>
        <taxon>Scenedesmaceae</taxon>
        <taxon>Tetradesmus</taxon>
    </lineage>
</organism>
<evidence type="ECO:0000313" key="4">
    <source>
        <dbReference type="Proteomes" id="UP000256970"/>
    </source>
</evidence>
<proteinExistence type="predicted"/>
<accession>A0A383W6U1</accession>
<dbReference type="Gene3D" id="3.80.10.10">
    <property type="entry name" value="Ribonuclease Inhibitor"/>
    <property type="match status" value="1"/>
</dbReference>
<protein>
    <submittedName>
        <fullName evidence="3">Uncharacterized protein</fullName>
    </submittedName>
</protein>
<name>A0A383W6U1_TETOB</name>
<dbReference type="AlphaFoldDB" id="A0A383W6U1"/>
<keyword evidence="4" id="KW-1185">Reference proteome</keyword>
<comment type="subcellular location">
    <subcellularLocation>
        <location evidence="1">Cytoplasm</location>
        <location evidence="1">Cytoskeleton</location>
        <location evidence="1">Cilium axoneme</location>
    </subcellularLocation>
</comment>
<dbReference type="EMBL" id="FNXT01001177">
    <property type="protein sequence ID" value="SZX72930.1"/>
    <property type="molecule type" value="Genomic_DNA"/>
</dbReference>
<evidence type="ECO:0000313" key="3">
    <source>
        <dbReference type="EMBL" id="SZX72930.1"/>
    </source>
</evidence>
<evidence type="ECO:0000256" key="1">
    <source>
        <dbReference type="ARBA" id="ARBA00004430"/>
    </source>
</evidence>
<evidence type="ECO:0000256" key="2">
    <source>
        <dbReference type="SAM" id="Coils"/>
    </source>
</evidence>
<gene>
    <name evidence="3" type="ORF">BQ4739_LOCUS13064</name>
</gene>
<dbReference type="InterPro" id="IPR032675">
    <property type="entry name" value="LRR_dom_sf"/>
</dbReference>
<dbReference type="SUPFAM" id="SSF52047">
    <property type="entry name" value="RNI-like"/>
    <property type="match status" value="1"/>
</dbReference>
<sequence>MLTTLCLDECVLDCAVDSSWQLPQLRRLAVSEWQGAGFKPQLIARMPQLQQLKLSIEVNDNPARGISELVAVLPGLQQLQRLQLYGMQYWPEVAAAADAALAASTAAAGAALDAATAAAAADSCAALTASTQLTALCLEDCWLPVGAVGRMFPASRRLPFLQVLDIGGCEGFLQDIDFRASPQQLSEISRCCLVIKPRQLAQLDTPLRVCLQLQEKCRHSFQGLAMMCKHAQQQAAGMKQELALTGQVLQYRTAQLQEVQLQLADSQVQLAVAQQQLLQQEQQLAVQQHELHELQDLAPIRSMIVATAQQVAQQMQQQQQQQDQWPLG</sequence>